<evidence type="ECO:0000313" key="7">
    <source>
        <dbReference type="EMBL" id="KAF1924601.1"/>
    </source>
</evidence>
<feature type="signal peptide" evidence="6">
    <location>
        <begin position="1"/>
        <end position="17"/>
    </location>
</feature>
<dbReference type="InterPro" id="IPR011683">
    <property type="entry name" value="Glyco_hydro_53"/>
</dbReference>
<proteinExistence type="inferred from homology"/>
<keyword evidence="6" id="KW-0732">Signal</keyword>
<evidence type="ECO:0000256" key="5">
    <source>
        <dbReference type="ARBA" id="ARBA00023295"/>
    </source>
</evidence>
<dbReference type="Gene3D" id="3.20.20.80">
    <property type="entry name" value="Glycosidases"/>
    <property type="match status" value="1"/>
</dbReference>
<dbReference type="OrthoDB" id="110914at2759"/>
<feature type="chain" id="PRO_5025706399" description="Arabinogalactan endo-beta-1,4-galactanase" evidence="6">
    <location>
        <begin position="18"/>
        <end position="356"/>
    </location>
</feature>
<dbReference type="SUPFAM" id="SSF51445">
    <property type="entry name" value="(Trans)glycosidases"/>
    <property type="match status" value="1"/>
</dbReference>
<accession>A0A6A5R8Q5</accession>
<evidence type="ECO:0000256" key="1">
    <source>
        <dbReference type="ARBA" id="ARBA00001695"/>
    </source>
</evidence>
<dbReference type="EC" id="3.2.1.89" evidence="3 6"/>
<dbReference type="AlphaFoldDB" id="A0A6A5R8Q5"/>
<keyword evidence="5 6" id="KW-0326">Glycosidase</keyword>
<keyword evidence="8" id="KW-1185">Reference proteome</keyword>
<dbReference type="PANTHER" id="PTHR34983">
    <property type="entry name" value="ARABINOGALACTAN ENDO-BETA-1,4-GALACTANASE A"/>
    <property type="match status" value="1"/>
</dbReference>
<keyword evidence="4 6" id="KW-0378">Hydrolase</keyword>
<dbReference type="GO" id="GO:0045490">
    <property type="term" value="P:pectin catabolic process"/>
    <property type="evidence" value="ECO:0007669"/>
    <property type="project" value="TreeGrafter"/>
</dbReference>
<evidence type="ECO:0000256" key="6">
    <source>
        <dbReference type="RuleBase" id="RU361192"/>
    </source>
</evidence>
<dbReference type="Pfam" id="PF07745">
    <property type="entry name" value="Glyco_hydro_53"/>
    <property type="match status" value="1"/>
</dbReference>
<dbReference type="FunFam" id="3.20.20.80:FF:000077">
    <property type="entry name" value="Arabinogalactan endo-beta-1,4-galactanase"/>
    <property type="match status" value="1"/>
</dbReference>
<dbReference type="RefSeq" id="XP_033444854.1">
    <property type="nucleotide sequence ID" value="XM_033588869.1"/>
</dbReference>
<evidence type="ECO:0000256" key="3">
    <source>
        <dbReference type="ARBA" id="ARBA00012556"/>
    </source>
</evidence>
<dbReference type="Proteomes" id="UP000800082">
    <property type="component" value="Unassembled WGS sequence"/>
</dbReference>
<dbReference type="PANTHER" id="PTHR34983:SF1">
    <property type="entry name" value="ARABINOGALACTAN ENDO-BETA-1,4-GALACTANASE A"/>
    <property type="match status" value="1"/>
</dbReference>
<dbReference type="GO" id="GO:0031218">
    <property type="term" value="F:arabinogalactan endo-1,4-beta-galactosidase activity"/>
    <property type="evidence" value="ECO:0007669"/>
    <property type="project" value="UniProtKB-EC"/>
</dbReference>
<comment type="catalytic activity">
    <reaction evidence="1 6">
        <text>The enzyme specifically hydrolyzes (1-&gt;4)-beta-D-galactosidic linkages in type I arabinogalactans.</text>
        <dbReference type="EC" id="3.2.1.89"/>
    </reaction>
</comment>
<dbReference type="GeneID" id="54346516"/>
<evidence type="ECO:0000313" key="8">
    <source>
        <dbReference type="Proteomes" id="UP000800082"/>
    </source>
</evidence>
<sequence length="356" mass="39223">MRIPSLLSLFFATTTLAALPYKGIDWSSLLVEEKAGKQYKNSAGQVQPLETILKNTGVNTVRQRIWVNPADGNYNLDYNIQLARRAKAAGLNIYIDFHYSDSWADPGKQVVPAAWKSLNRDALVKQVYDYTKSVLDRFQTEGIPLRIVSIGNEITAGLLWPIGQLSNTDGPKNVAALLKSASKAVKESSLSAKPKIMIHLDNGFYWGTQEYWYDTVLSSGGGLSLSDFDIQGVSYYPFYNSDANLGSVAYSMTQMANKYGKEVQVVETNWPSSCPNPKYAFPADTKSIPISAAGQYVWMQEVAKRVAAVPGGKGTGIFYWEPMWIDNAGLGSSCDWNLMVQTNGQVMEGMGAFKVI</sequence>
<dbReference type="InterPro" id="IPR017853">
    <property type="entry name" value="GH"/>
</dbReference>
<reference evidence="7" key="1">
    <citation type="journal article" date="2020" name="Stud. Mycol.">
        <title>101 Dothideomycetes genomes: a test case for predicting lifestyles and emergence of pathogens.</title>
        <authorList>
            <person name="Haridas S."/>
            <person name="Albert R."/>
            <person name="Binder M."/>
            <person name="Bloem J."/>
            <person name="Labutti K."/>
            <person name="Salamov A."/>
            <person name="Andreopoulos B."/>
            <person name="Baker S."/>
            <person name="Barry K."/>
            <person name="Bills G."/>
            <person name="Bluhm B."/>
            <person name="Cannon C."/>
            <person name="Castanera R."/>
            <person name="Culley D."/>
            <person name="Daum C."/>
            <person name="Ezra D."/>
            <person name="Gonzalez J."/>
            <person name="Henrissat B."/>
            <person name="Kuo A."/>
            <person name="Liang C."/>
            <person name="Lipzen A."/>
            <person name="Lutzoni F."/>
            <person name="Magnuson J."/>
            <person name="Mondo S."/>
            <person name="Nolan M."/>
            <person name="Ohm R."/>
            <person name="Pangilinan J."/>
            <person name="Park H.-J."/>
            <person name="Ramirez L."/>
            <person name="Alfaro M."/>
            <person name="Sun H."/>
            <person name="Tritt A."/>
            <person name="Yoshinaga Y."/>
            <person name="Zwiers L.-H."/>
            <person name="Turgeon B."/>
            <person name="Goodwin S."/>
            <person name="Spatafora J."/>
            <person name="Crous P."/>
            <person name="Grigoriev I."/>
        </authorList>
    </citation>
    <scope>NUCLEOTIDE SEQUENCE</scope>
    <source>
        <strain evidence="7">CBS 183.55</strain>
    </source>
</reference>
<evidence type="ECO:0000256" key="4">
    <source>
        <dbReference type="ARBA" id="ARBA00022801"/>
    </source>
</evidence>
<gene>
    <name evidence="7" type="ORF">M421DRAFT_277975</name>
</gene>
<evidence type="ECO:0000256" key="2">
    <source>
        <dbReference type="ARBA" id="ARBA00010687"/>
    </source>
</evidence>
<dbReference type="EMBL" id="ML978992">
    <property type="protein sequence ID" value="KAF1924601.1"/>
    <property type="molecule type" value="Genomic_DNA"/>
</dbReference>
<organism evidence="7 8">
    <name type="scientific">Didymella exigua CBS 183.55</name>
    <dbReference type="NCBI Taxonomy" id="1150837"/>
    <lineage>
        <taxon>Eukaryota</taxon>
        <taxon>Fungi</taxon>
        <taxon>Dikarya</taxon>
        <taxon>Ascomycota</taxon>
        <taxon>Pezizomycotina</taxon>
        <taxon>Dothideomycetes</taxon>
        <taxon>Pleosporomycetidae</taxon>
        <taxon>Pleosporales</taxon>
        <taxon>Pleosporineae</taxon>
        <taxon>Didymellaceae</taxon>
        <taxon>Didymella</taxon>
    </lineage>
</organism>
<dbReference type="GO" id="GO:0015926">
    <property type="term" value="F:glucosidase activity"/>
    <property type="evidence" value="ECO:0007669"/>
    <property type="project" value="InterPro"/>
</dbReference>
<comment type="similarity">
    <text evidence="2 6">Belongs to the glycosyl hydrolase 53 family.</text>
</comment>
<name>A0A6A5R8Q5_9PLEO</name>
<protein>
    <recommendedName>
        <fullName evidence="3 6">Arabinogalactan endo-beta-1,4-galactanase</fullName>
        <ecNumber evidence="3 6">3.2.1.89</ecNumber>
    </recommendedName>
</protein>